<dbReference type="PANTHER" id="PTHR30572">
    <property type="entry name" value="MEMBRANE COMPONENT OF TRANSPORTER-RELATED"/>
    <property type="match status" value="1"/>
</dbReference>
<name>R4JWC9_CLOPA</name>
<dbReference type="AlphaFoldDB" id="R4JWC9"/>
<evidence type="ECO:0000256" key="2">
    <source>
        <dbReference type="ARBA" id="ARBA00022475"/>
    </source>
</evidence>
<comment type="subcellular location">
    <subcellularLocation>
        <location evidence="1">Cell membrane</location>
        <topology evidence="1">Multi-pass membrane protein</topology>
    </subcellularLocation>
</comment>
<evidence type="ECO:0000256" key="5">
    <source>
        <dbReference type="ARBA" id="ARBA00023136"/>
    </source>
</evidence>
<dbReference type="Proteomes" id="UP000013523">
    <property type="component" value="Chromosome"/>
</dbReference>
<dbReference type="InterPro" id="IPR003838">
    <property type="entry name" value="ABC3_permease_C"/>
</dbReference>
<dbReference type="STRING" id="86416.Clopa_0021"/>
<dbReference type="KEGG" id="cpas:Clopa_0021"/>
<sequence length="432" mass="46731">MKLIDCIKMAFSDLNKRKLRTSLTCFGIAIGTLLVIVMGGLGQGIQTISSDQIKQVDSFRTISIKNSGNDTKSKIVDVSNLNKFKNIQGVSEVTASINTTATEITLQNKSSKKVDINGNNLNFSIFTDGEKNEIKADKKKVAKYGSNPIIAGEILKQSNKDSILIGQSLLDKMEIKDYKNVIGNDIEIKVSFPEIEGVPQKNPLIIKSKIAGVVNRAFKSGGYTIIASDELASKIQDYYMNDSDYLNKHGYTNAQIEAKSMEEASPVNDSITKLGYKTQSNVSQANQMNNMLTIVKVLLTAAGVIVLLVASIGVINTMSMAVYEKTKSIGIMKAQGASRKNIRRMFIVQSGSLGFVGAASGTIVALIIGTVINKILVANKIGGFEAGMKIVDIRISTVLFTIIFTIVVAMIAGIIPARKAAKLNPIDSLRFE</sequence>
<dbReference type="GO" id="GO:0005886">
    <property type="term" value="C:plasma membrane"/>
    <property type="evidence" value="ECO:0007669"/>
    <property type="project" value="UniProtKB-SubCell"/>
</dbReference>
<dbReference type="EMBL" id="CP003261">
    <property type="protein sequence ID" value="AGK95132.1"/>
    <property type="molecule type" value="Genomic_DNA"/>
</dbReference>
<evidence type="ECO:0000313" key="10">
    <source>
        <dbReference type="EMBL" id="AGK95132.1"/>
    </source>
</evidence>
<evidence type="ECO:0000256" key="7">
    <source>
        <dbReference type="SAM" id="Phobius"/>
    </source>
</evidence>
<evidence type="ECO:0000256" key="6">
    <source>
        <dbReference type="ARBA" id="ARBA00038076"/>
    </source>
</evidence>
<dbReference type="InterPro" id="IPR050250">
    <property type="entry name" value="Macrolide_Exporter_MacB"/>
</dbReference>
<evidence type="ECO:0000259" key="9">
    <source>
        <dbReference type="Pfam" id="PF12704"/>
    </source>
</evidence>
<keyword evidence="2" id="KW-1003">Cell membrane</keyword>
<dbReference type="Pfam" id="PF02687">
    <property type="entry name" value="FtsX"/>
    <property type="match status" value="1"/>
</dbReference>
<dbReference type="InterPro" id="IPR025857">
    <property type="entry name" value="MacB_PCD"/>
</dbReference>
<protein>
    <submittedName>
        <fullName evidence="10">ABC-type transport system, involved in lipoprotein release, permease component</fullName>
    </submittedName>
</protein>
<feature type="domain" description="MacB-like periplasmic core" evidence="9">
    <location>
        <begin position="21"/>
        <end position="273"/>
    </location>
</feature>
<feature type="transmembrane region" description="Helical" evidence="7">
    <location>
        <begin position="344"/>
        <end position="373"/>
    </location>
</feature>
<keyword evidence="11" id="KW-1185">Reference proteome</keyword>
<keyword evidence="10" id="KW-0449">Lipoprotein</keyword>
<organism evidence="10 11">
    <name type="scientific">Clostridium pasteurianum BC1</name>
    <dbReference type="NCBI Taxonomy" id="86416"/>
    <lineage>
        <taxon>Bacteria</taxon>
        <taxon>Bacillati</taxon>
        <taxon>Bacillota</taxon>
        <taxon>Clostridia</taxon>
        <taxon>Eubacteriales</taxon>
        <taxon>Clostridiaceae</taxon>
        <taxon>Clostridium</taxon>
    </lineage>
</organism>
<reference evidence="10 11" key="1">
    <citation type="submission" date="2012-01" db="EMBL/GenBank/DDBJ databases">
        <title>Complete sequence of chromosome of Clostridium pasteurianum BC1.</title>
        <authorList>
            <consortium name="US DOE Joint Genome Institute"/>
            <person name="Lucas S."/>
            <person name="Han J."/>
            <person name="Lapidus A."/>
            <person name="Cheng J.-F."/>
            <person name="Goodwin L."/>
            <person name="Pitluck S."/>
            <person name="Peters L."/>
            <person name="Mikhailova N."/>
            <person name="Teshima H."/>
            <person name="Detter J.C."/>
            <person name="Han C."/>
            <person name="Tapia R."/>
            <person name="Land M."/>
            <person name="Hauser L."/>
            <person name="Kyrpides N."/>
            <person name="Ivanova N."/>
            <person name="Pagani I."/>
            <person name="Dunn J."/>
            <person name="Taghavi S."/>
            <person name="Francis A."/>
            <person name="van der Lelie D."/>
            <person name="Woyke T."/>
        </authorList>
    </citation>
    <scope>NUCLEOTIDE SEQUENCE [LARGE SCALE GENOMIC DNA]</scope>
    <source>
        <strain evidence="10 11">BC1</strain>
    </source>
</reference>
<evidence type="ECO:0000259" key="8">
    <source>
        <dbReference type="Pfam" id="PF02687"/>
    </source>
</evidence>
<feature type="transmembrane region" description="Helical" evidence="7">
    <location>
        <begin position="393"/>
        <end position="415"/>
    </location>
</feature>
<keyword evidence="5 7" id="KW-0472">Membrane</keyword>
<dbReference type="PANTHER" id="PTHR30572:SF4">
    <property type="entry name" value="ABC TRANSPORTER PERMEASE YTRF"/>
    <property type="match status" value="1"/>
</dbReference>
<feature type="transmembrane region" description="Helical" evidence="7">
    <location>
        <begin position="21"/>
        <end position="42"/>
    </location>
</feature>
<evidence type="ECO:0000256" key="3">
    <source>
        <dbReference type="ARBA" id="ARBA00022692"/>
    </source>
</evidence>
<dbReference type="PATRIC" id="fig|86416.3.peg.17"/>
<keyword evidence="4 7" id="KW-1133">Transmembrane helix</keyword>
<evidence type="ECO:0000256" key="4">
    <source>
        <dbReference type="ARBA" id="ARBA00022989"/>
    </source>
</evidence>
<dbReference type="HOGENOM" id="CLU_000604_8_7_9"/>
<feature type="transmembrane region" description="Helical" evidence="7">
    <location>
        <begin position="297"/>
        <end position="323"/>
    </location>
</feature>
<feature type="domain" description="ABC3 transporter permease C-terminal" evidence="8">
    <location>
        <begin position="302"/>
        <end position="425"/>
    </location>
</feature>
<dbReference type="Pfam" id="PF12704">
    <property type="entry name" value="MacB_PCD"/>
    <property type="match status" value="1"/>
</dbReference>
<proteinExistence type="inferred from homology"/>
<dbReference type="RefSeq" id="WP_015613459.1">
    <property type="nucleotide sequence ID" value="NC_021182.1"/>
</dbReference>
<evidence type="ECO:0000313" key="11">
    <source>
        <dbReference type="Proteomes" id="UP000013523"/>
    </source>
</evidence>
<evidence type="ECO:0000256" key="1">
    <source>
        <dbReference type="ARBA" id="ARBA00004651"/>
    </source>
</evidence>
<dbReference type="eggNOG" id="COG4591">
    <property type="taxonomic scope" value="Bacteria"/>
</dbReference>
<dbReference type="OrthoDB" id="9770099at2"/>
<comment type="similarity">
    <text evidence="6">Belongs to the ABC-4 integral membrane protein family.</text>
</comment>
<keyword evidence="3 7" id="KW-0812">Transmembrane</keyword>
<dbReference type="GO" id="GO:0022857">
    <property type="term" value="F:transmembrane transporter activity"/>
    <property type="evidence" value="ECO:0007669"/>
    <property type="project" value="TreeGrafter"/>
</dbReference>
<accession>R4JWC9</accession>
<gene>
    <name evidence="10" type="ORF">Clopa_0021</name>
</gene>